<protein>
    <submittedName>
        <fullName evidence="4">Uncharacterized protein</fullName>
    </submittedName>
</protein>
<keyword evidence="2" id="KW-0496">Mitochondrion</keyword>
<comment type="caution">
    <text evidence="4">The sequence shown here is derived from an EMBL/GenBank/DDBJ whole genome shotgun (WGS) entry which is preliminary data.</text>
</comment>
<name>A0AAD5T2Z0_9FUNG</name>
<evidence type="ECO:0000256" key="1">
    <source>
        <dbReference type="ARBA" id="ARBA00004173"/>
    </source>
</evidence>
<dbReference type="Proteomes" id="UP001211907">
    <property type="component" value="Unassembled WGS sequence"/>
</dbReference>
<dbReference type="GO" id="GO:0005739">
    <property type="term" value="C:mitochondrion"/>
    <property type="evidence" value="ECO:0007669"/>
    <property type="project" value="UniProtKB-SubCell"/>
</dbReference>
<evidence type="ECO:0000313" key="4">
    <source>
        <dbReference type="EMBL" id="KAJ3122378.1"/>
    </source>
</evidence>
<sequence>MSAETTAKLAPQKTQRARCWAARDAYFECLDLHKLWLHGLQLNSHDQIVAIDVARAASLVRPAAESESSDSALSRADRARLFACREPLLRFESECLPSWVFHFSMLRVKELQTKHLIDYQEVKENELRNKPDSFWDKVKERTK</sequence>
<accession>A0AAD5T2Z0</accession>
<organism evidence="4 5">
    <name type="scientific">Physocladia obscura</name>
    <dbReference type="NCBI Taxonomy" id="109957"/>
    <lineage>
        <taxon>Eukaryota</taxon>
        <taxon>Fungi</taxon>
        <taxon>Fungi incertae sedis</taxon>
        <taxon>Chytridiomycota</taxon>
        <taxon>Chytridiomycota incertae sedis</taxon>
        <taxon>Chytridiomycetes</taxon>
        <taxon>Chytridiales</taxon>
        <taxon>Chytriomycetaceae</taxon>
        <taxon>Physocladia</taxon>
    </lineage>
</organism>
<dbReference type="Pfam" id="PF02297">
    <property type="entry name" value="COX6B"/>
    <property type="match status" value="1"/>
</dbReference>
<gene>
    <name evidence="4" type="ORF">HK100_012021</name>
</gene>
<proteinExistence type="predicted"/>
<dbReference type="PANTHER" id="PTHR47677:SF1">
    <property type="entry name" value="CYTOCHROME C OXIDASE ASSEMBLY FACTOR 6"/>
    <property type="match status" value="1"/>
</dbReference>
<dbReference type="AlphaFoldDB" id="A0AAD5T2Z0"/>
<dbReference type="PANTHER" id="PTHR47677">
    <property type="entry name" value="CYTOCHROME C OXIDASE ASSEMBLY FACTOR 6"/>
    <property type="match status" value="1"/>
</dbReference>
<dbReference type="InterPro" id="IPR048281">
    <property type="entry name" value="COA6_fun"/>
</dbReference>
<evidence type="ECO:0000256" key="3">
    <source>
        <dbReference type="ARBA" id="ARBA00023157"/>
    </source>
</evidence>
<evidence type="ECO:0000256" key="2">
    <source>
        <dbReference type="ARBA" id="ARBA00023128"/>
    </source>
</evidence>
<reference evidence="4" key="1">
    <citation type="submission" date="2020-05" db="EMBL/GenBank/DDBJ databases">
        <title>Phylogenomic resolution of chytrid fungi.</title>
        <authorList>
            <person name="Stajich J.E."/>
            <person name="Amses K."/>
            <person name="Simmons R."/>
            <person name="Seto K."/>
            <person name="Myers J."/>
            <person name="Bonds A."/>
            <person name="Quandt C.A."/>
            <person name="Barry K."/>
            <person name="Liu P."/>
            <person name="Grigoriev I."/>
            <person name="Longcore J.E."/>
            <person name="James T.Y."/>
        </authorList>
    </citation>
    <scope>NUCLEOTIDE SEQUENCE</scope>
    <source>
        <strain evidence="4">JEL0513</strain>
    </source>
</reference>
<evidence type="ECO:0000313" key="5">
    <source>
        <dbReference type="Proteomes" id="UP001211907"/>
    </source>
</evidence>
<keyword evidence="3" id="KW-1015">Disulfide bond</keyword>
<comment type="subcellular location">
    <subcellularLocation>
        <location evidence="1">Mitochondrion</location>
    </subcellularLocation>
</comment>
<keyword evidence="5" id="KW-1185">Reference proteome</keyword>
<dbReference type="InterPro" id="IPR048280">
    <property type="entry name" value="COX6B-like"/>
</dbReference>
<dbReference type="EMBL" id="JADGJH010000813">
    <property type="protein sequence ID" value="KAJ3122378.1"/>
    <property type="molecule type" value="Genomic_DNA"/>
</dbReference>